<dbReference type="STRING" id="168276.SAMN05444580_106243"/>
<dbReference type="InterPro" id="IPR052526">
    <property type="entry name" value="HTH-type_Bedaq_tolerance"/>
</dbReference>
<evidence type="ECO:0000313" key="3">
    <source>
        <dbReference type="Proteomes" id="UP000199417"/>
    </source>
</evidence>
<protein>
    <submittedName>
        <fullName evidence="2">DNA-binding transcriptional regulator, MarR family</fullName>
    </submittedName>
</protein>
<keyword evidence="2" id="KW-0238">DNA-binding</keyword>
<dbReference type="SMART" id="SM00347">
    <property type="entry name" value="HTH_MARR"/>
    <property type="match status" value="1"/>
</dbReference>
<dbReference type="AlphaFoldDB" id="A0A1G6XLN5"/>
<proteinExistence type="predicted"/>
<accession>A0A1G6XLN5</accession>
<evidence type="ECO:0000313" key="2">
    <source>
        <dbReference type="EMBL" id="SDD78227.1"/>
    </source>
</evidence>
<dbReference type="InterPro" id="IPR036390">
    <property type="entry name" value="WH_DNA-bd_sf"/>
</dbReference>
<sequence length="154" mass="16399">MISPEAASELIDALRGVVLRSRAVAAGQQSAGALPPPLGALLTRIECSAGHRPSALAEELWVTQSALSRQVAQAEALGYVQRHPDPLDGRAALLSLTEAGAEALRRHREMRARWVHTALADWTEDEVGDLTARLDRFCAAIEAGANHPVTPAGR</sequence>
<dbReference type="PANTHER" id="PTHR39515:SF2">
    <property type="entry name" value="HTH-TYPE TRANSCRIPTIONAL REGULATOR RV0880"/>
    <property type="match status" value="1"/>
</dbReference>
<reference evidence="2 3" key="1">
    <citation type="submission" date="2016-10" db="EMBL/GenBank/DDBJ databases">
        <authorList>
            <person name="de Groot N.N."/>
        </authorList>
    </citation>
    <scope>NUCLEOTIDE SEQUENCE [LARGE SCALE GENOMIC DNA]</scope>
    <source>
        <strain evidence="2 3">JCM 11308</strain>
    </source>
</reference>
<keyword evidence="3" id="KW-1185">Reference proteome</keyword>
<dbReference type="Pfam" id="PF12802">
    <property type="entry name" value="MarR_2"/>
    <property type="match status" value="1"/>
</dbReference>
<dbReference type="EMBL" id="FNAB01000006">
    <property type="protein sequence ID" value="SDD78227.1"/>
    <property type="molecule type" value="Genomic_DNA"/>
</dbReference>
<dbReference type="InterPro" id="IPR000835">
    <property type="entry name" value="HTH_MarR-typ"/>
</dbReference>
<dbReference type="GO" id="GO:0003700">
    <property type="term" value="F:DNA-binding transcription factor activity"/>
    <property type="evidence" value="ECO:0007669"/>
    <property type="project" value="InterPro"/>
</dbReference>
<dbReference type="RefSeq" id="WP_139191209.1">
    <property type="nucleotide sequence ID" value="NZ_FNAB01000006.1"/>
</dbReference>
<dbReference type="PANTHER" id="PTHR39515">
    <property type="entry name" value="CONSERVED PROTEIN"/>
    <property type="match status" value="1"/>
</dbReference>
<dbReference type="PRINTS" id="PR00598">
    <property type="entry name" value="HTHMARR"/>
</dbReference>
<feature type="domain" description="HTH marR-type" evidence="1">
    <location>
        <begin position="7"/>
        <end position="139"/>
    </location>
</feature>
<gene>
    <name evidence="2" type="ORF">SAMN05444580_106243</name>
</gene>
<organism evidence="2 3">
    <name type="scientific">Rhodococcus tukisamuensis</name>
    <dbReference type="NCBI Taxonomy" id="168276"/>
    <lineage>
        <taxon>Bacteria</taxon>
        <taxon>Bacillati</taxon>
        <taxon>Actinomycetota</taxon>
        <taxon>Actinomycetes</taxon>
        <taxon>Mycobacteriales</taxon>
        <taxon>Nocardiaceae</taxon>
        <taxon>Rhodococcus</taxon>
    </lineage>
</organism>
<dbReference type="GO" id="GO:0003677">
    <property type="term" value="F:DNA binding"/>
    <property type="evidence" value="ECO:0007669"/>
    <property type="project" value="UniProtKB-KW"/>
</dbReference>
<dbReference type="SUPFAM" id="SSF46785">
    <property type="entry name" value="Winged helix' DNA-binding domain"/>
    <property type="match status" value="1"/>
</dbReference>
<dbReference type="Proteomes" id="UP000199417">
    <property type="component" value="Unassembled WGS sequence"/>
</dbReference>
<dbReference type="PROSITE" id="PS50995">
    <property type="entry name" value="HTH_MARR_2"/>
    <property type="match status" value="1"/>
</dbReference>
<dbReference type="InterPro" id="IPR036388">
    <property type="entry name" value="WH-like_DNA-bd_sf"/>
</dbReference>
<evidence type="ECO:0000259" key="1">
    <source>
        <dbReference type="PROSITE" id="PS50995"/>
    </source>
</evidence>
<name>A0A1G6XLN5_9NOCA</name>
<dbReference type="Gene3D" id="1.10.10.10">
    <property type="entry name" value="Winged helix-like DNA-binding domain superfamily/Winged helix DNA-binding domain"/>
    <property type="match status" value="1"/>
</dbReference>